<evidence type="ECO:0000256" key="5">
    <source>
        <dbReference type="ARBA" id="ARBA00022691"/>
    </source>
</evidence>
<keyword evidence="1 6" id="KW-0963">Cytoplasm</keyword>
<keyword evidence="5 6" id="KW-0949">S-adenosyl-L-methionine</keyword>
<dbReference type="SUPFAM" id="SSF53335">
    <property type="entry name" value="S-adenosyl-L-methionine-dependent methyltransferases"/>
    <property type="match status" value="1"/>
</dbReference>
<feature type="binding site" evidence="6">
    <location>
        <position position="141"/>
    </location>
    <ligand>
        <name>S-adenosyl-L-methionine</name>
        <dbReference type="ChEBI" id="CHEBI:59789"/>
    </ligand>
</feature>
<evidence type="ECO:0000256" key="4">
    <source>
        <dbReference type="ARBA" id="ARBA00022679"/>
    </source>
</evidence>
<dbReference type="Pfam" id="PF02527">
    <property type="entry name" value="GidB"/>
    <property type="match status" value="1"/>
</dbReference>
<dbReference type="RefSeq" id="WP_049644451.1">
    <property type="nucleotide sequence ID" value="NZ_LFTY01000002.1"/>
</dbReference>
<keyword evidence="4 6" id="KW-0808">Transferase</keyword>
<dbReference type="AlphaFoldDB" id="A0A0J9GZJ9"/>
<dbReference type="STRING" id="1675527.AIOL_003879"/>
<feature type="binding site" evidence="6">
    <location>
        <position position="73"/>
    </location>
    <ligand>
        <name>S-adenosyl-L-methionine</name>
        <dbReference type="ChEBI" id="CHEBI:59789"/>
    </ligand>
</feature>
<feature type="binding site" evidence="6">
    <location>
        <position position="78"/>
    </location>
    <ligand>
        <name>S-adenosyl-L-methionine</name>
        <dbReference type="ChEBI" id="CHEBI:59789"/>
    </ligand>
</feature>
<evidence type="ECO:0000256" key="3">
    <source>
        <dbReference type="ARBA" id="ARBA00022603"/>
    </source>
</evidence>
<comment type="similarity">
    <text evidence="6">Belongs to the methyltransferase superfamily. RNA methyltransferase RsmG family.</text>
</comment>
<comment type="caution">
    <text evidence="7">The sequence shown here is derived from an EMBL/GenBank/DDBJ whole genome shotgun (WGS) entry which is preliminary data.</text>
</comment>
<feature type="binding site" evidence="6">
    <location>
        <begin position="127"/>
        <end position="128"/>
    </location>
    <ligand>
        <name>S-adenosyl-L-methionine</name>
        <dbReference type="ChEBI" id="CHEBI:59789"/>
    </ligand>
</feature>
<proteinExistence type="inferred from homology"/>
<dbReference type="InterPro" id="IPR029063">
    <property type="entry name" value="SAM-dependent_MTases_sf"/>
</dbReference>
<name>A0A0J9GZJ9_9RHOB</name>
<dbReference type="PANTHER" id="PTHR31760">
    <property type="entry name" value="S-ADENOSYL-L-METHIONINE-DEPENDENT METHYLTRANSFERASES SUPERFAMILY PROTEIN"/>
    <property type="match status" value="1"/>
</dbReference>
<evidence type="ECO:0000256" key="1">
    <source>
        <dbReference type="ARBA" id="ARBA00022490"/>
    </source>
</evidence>
<evidence type="ECO:0000256" key="6">
    <source>
        <dbReference type="HAMAP-Rule" id="MF_00074"/>
    </source>
</evidence>
<dbReference type="GO" id="GO:0070043">
    <property type="term" value="F:rRNA (guanine-N7-)-methyltransferase activity"/>
    <property type="evidence" value="ECO:0007669"/>
    <property type="project" value="UniProtKB-UniRule"/>
</dbReference>
<protein>
    <recommendedName>
        <fullName evidence="6">Ribosomal RNA small subunit methyltransferase G</fullName>
        <ecNumber evidence="6">2.1.1.170</ecNumber>
    </recommendedName>
    <alternativeName>
        <fullName evidence="6">16S rRNA 7-methylguanosine methyltransferase</fullName>
        <shortName evidence="6">16S rRNA m7G methyltransferase</shortName>
    </alternativeName>
</protein>
<accession>A0A0J9GZJ9</accession>
<dbReference type="EMBL" id="LFTY01000002">
    <property type="protein sequence ID" value="KMW58898.1"/>
    <property type="molecule type" value="Genomic_DNA"/>
</dbReference>
<dbReference type="GO" id="GO:0005829">
    <property type="term" value="C:cytosol"/>
    <property type="evidence" value="ECO:0007669"/>
    <property type="project" value="TreeGrafter"/>
</dbReference>
<sequence length="208" mass="23196">MNEEQARFCEQFSVSRETSEKLQIYDDLLNKWNRTINLVSGSTLDAAWHRHMTDSAAAYARIPLDAKSLVDLGAGGGFPGMVLAIMAAGEHRDIRLTCIEADLRKCEFLRTVARATELKAGVLTRRIEDAPPQNADVVVARALSSLTKLLTHAERHLHPSGFAIFHKGEGWKTELEEAQEHWKFSYETSPSMTHPEAVLLSIGDITRV</sequence>
<gene>
    <name evidence="6" type="primary">rsmG</name>
    <name evidence="7" type="ORF">AIOL_003879</name>
</gene>
<keyword evidence="8" id="KW-1185">Reference proteome</keyword>
<dbReference type="Proteomes" id="UP000037178">
    <property type="component" value="Unassembled WGS sequence"/>
</dbReference>
<dbReference type="OrthoDB" id="9808773at2"/>
<reference evidence="7 8" key="1">
    <citation type="submission" date="2015-06" db="EMBL/GenBank/DDBJ databases">
        <title>Draft genome sequence of an Alphaproteobacteria species associated to the Mediterranean sponge Oscarella lobularis.</title>
        <authorList>
            <person name="Jourda C."/>
            <person name="Santini S."/>
            <person name="Claverie J.-M."/>
        </authorList>
    </citation>
    <scope>NUCLEOTIDE SEQUENCE [LARGE SCALE GENOMIC DNA]</scope>
    <source>
        <strain evidence="7">IGS</strain>
    </source>
</reference>
<dbReference type="HAMAP" id="MF_00074">
    <property type="entry name" value="16SrRNA_methyltr_G"/>
    <property type="match status" value="1"/>
</dbReference>
<comment type="subcellular location">
    <subcellularLocation>
        <location evidence="6">Cytoplasm</location>
    </subcellularLocation>
</comment>
<dbReference type="PANTHER" id="PTHR31760:SF0">
    <property type="entry name" value="S-ADENOSYL-L-METHIONINE-DEPENDENT METHYLTRANSFERASES SUPERFAMILY PROTEIN"/>
    <property type="match status" value="1"/>
</dbReference>
<dbReference type="InterPro" id="IPR003682">
    <property type="entry name" value="rRNA_ssu_MeTfrase_G"/>
</dbReference>
<comment type="caution">
    <text evidence="6">Lacks conserved residue(s) required for the propagation of feature annotation.</text>
</comment>
<evidence type="ECO:0000256" key="2">
    <source>
        <dbReference type="ARBA" id="ARBA00022552"/>
    </source>
</evidence>
<evidence type="ECO:0000313" key="7">
    <source>
        <dbReference type="EMBL" id="KMW58898.1"/>
    </source>
</evidence>
<dbReference type="PATRIC" id="fig|1675527.3.peg.4067"/>
<dbReference type="EC" id="2.1.1.170" evidence="6"/>
<dbReference type="PIRSF" id="PIRSF003078">
    <property type="entry name" value="GidB"/>
    <property type="match status" value="1"/>
</dbReference>
<dbReference type="Gene3D" id="3.40.50.150">
    <property type="entry name" value="Vaccinia Virus protein VP39"/>
    <property type="match status" value="1"/>
</dbReference>
<keyword evidence="2 6" id="KW-0698">rRNA processing</keyword>
<comment type="function">
    <text evidence="6">Specifically methylates the N7 position of guanine in position 527 of 16S rRNA.</text>
</comment>
<comment type="catalytic activity">
    <reaction evidence="6">
        <text>guanosine(527) in 16S rRNA + S-adenosyl-L-methionine = N(7)-methylguanosine(527) in 16S rRNA + S-adenosyl-L-homocysteine</text>
        <dbReference type="Rhea" id="RHEA:42732"/>
        <dbReference type="Rhea" id="RHEA-COMP:10209"/>
        <dbReference type="Rhea" id="RHEA-COMP:10210"/>
        <dbReference type="ChEBI" id="CHEBI:57856"/>
        <dbReference type="ChEBI" id="CHEBI:59789"/>
        <dbReference type="ChEBI" id="CHEBI:74269"/>
        <dbReference type="ChEBI" id="CHEBI:74480"/>
        <dbReference type="EC" id="2.1.1.170"/>
    </reaction>
</comment>
<keyword evidence="3 6" id="KW-0489">Methyltransferase</keyword>
<organism evidence="7 8">
    <name type="scientific">Candidatus Rhodobacter oscarellae</name>
    <dbReference type="NCBI Taxonomy" id="1675527"/>
    <lineage>
        <taxon>Bacteria</taxon>
        <taxon>Pseudomonadati</taxon>
        <taxon>Pseudomonadota</taxon>
        <taxon>Alphaproteobacteria</taxon>
        <taxon>Rhodobacterales</taxon>
        <taxon>Rhodobacter group</taxon>
        <taxon>Rhodobacter</taxon>
    </lineage>
</organism>
<dbReference type="NCBIfam" id="TIGR00138">
    <property type="entry name" value="rsmG_gidB"/>
    <property type="match status" value="1"/>
</dbReference>
<evidence type="ECO:0000313" key="8">
    <source>
        <dbReference type="Proteomes" id="UP000037178"/>
    </source>
</evidence>